<name>A0A0L0C3M3_LUCCU</name>
<evidence type="ECO:0000313" key="2">
    <source>
        <dbReference type="Proteomes" id="UP000037069"/>
    </source>
</evidence>
<sequence length="67" mass="7772">AHICALEDSEEHWRIAEKLETASILEIIFIEPTHFQKRFLNGQLARLQQMDFWCELVAGVVFCPSVL</sequence>
<comment type="caution">
    <text evidence="1">The sequence shown here is derived from an EMBL/GenBank/DDBJ whole genome shotgun (WGS) entry which is preliminary data.</text>
</comment>
<accession>A0A0L0C3M3</accession>
<dbReference type="EMBL" id="JRES01001029">
    <property type="protein sequence ID" value="KNC26069.1"/>
    <property type="molecule type" value="Genomic_DNA"/>
</dbReference>
<organism evidence="1 2">
    <name type="scientific">Lucilia cuprina</name>
    <name type="common">Green bottle fly</name>
    <name type="synonym">Australian sheep blowfly</name>
    <dbReference type="NCBI Taxonomy" id="7375"/>
    <lineage>
        <taxon>Eukaryota</taxon>
        <taxon>Metazoa</taxon>
        <taxon>Ecdysozoa</taxon>
        <taxon>Arthropoda</taxon>
        <taxon>Hexapoda</taxon>
        <taxon>Insecta</taxon>
        <taxon>Pterygota</taxon>
        <taxon>Neoptera</taxon>
        <taxon>Endopterygota</taxon>
        <taxon>Diptera</taxon>
        <taxon>Brachycera</taxon>
        <taxon>Muscomorpha</taxon>
        <taxon>Oestroidea</taxon>
        <taxon>Calliphoridae</taxon>
        <taxon>Luciliinae</taxon>
        <taxon>Lucilia</taxon>
    </lineage>
</organism>
<feature type="non-terminal residue" evidence="1">
    <location>
        <position position="1"/>
    </location>
</feature>
<proteinExistence type="predicted"/>
<keyword evidence="2" id="KW-1185">Reference proteome</keyword>
<gene>
    <name evidence="1" type="ORF">FF38_07525</name>
</gene>
<dbReference type="AlphaFoldDB" id="A0A0L0C3M3"/>
<reference evidence="1 2" key="1">
    <citation type="journal article" date="2015" name="Nat. Commun.">
        <title>Lucilia cuprina genome unlocks parasitic fly biology to underpin future interventions.</title>
        <authorList>
            <person name="Anstead C.A."/>
            <person name="Korhonen P.K."/>
            <person name="Young N.D."/>
            <person name="Hall R.S."/>
            <person name="Jex A.R."/>
            <person name="Murali S.C."/>
            <person name="Hughes D.S."/>
            <person name="Lee S.F."/>
            <person name="Perry T."/>
            <person name="Stroehlein A.J."/>
            <person name="Ansell B.R."/>
            <person name="Breugelmans B."/>
            <person name="Hofmann A."/>
            <person name="Qu J."/>
            <person name="Dugan S."/>
            <person name="Lee S.L."/>
            <person name="Chao H."/>
            <person name="Dinh H."/>
            <person name="Han Y."/>
            <person name="Doddapaneni H.V."/>
            <person name="Worley K.C."/>
            <person name="Muzny D.M."/>
            <person name="Ioannidis P."/>
            <person name="Waterhouse R.M."/>
            <person name="Zdobnov E.M."/>
            <person name="James P.J."/>
            <person name="Bagnall N.H."/>
            <person name="Kotze A.C."/>
            <person name="Gibbs R.A."/>
            <person name="Richards S."/>
            <person name="Batterham P."/>
            <person name="Gasser R.B."/>
        </authorList>
    </citation>
    <scope>NUCLEOTIDE SEQUENCE [LARGE SCALE GENOMIC DNA]</scope>
    <source>
        <strain evidence="1 2">LS</strain>
        <tissue evidence="1">Full body</tissue>
    </source>
</reference>
<evidence type="ECO:0000313" key="1">
    <source>
        <dbReference type="EMBL" id="KNC26069.1"/>
    </source>
</evidence>
<dbReference type="Proteomes" id="UP000037069">
    <property type="component" value="Unassembled WGS sequence"/>
</dbReference>
<protein>
    <submittedName>
        <fullName evidence="1">Uncharacterized protein</fullName>
    </submittedName>
</protein>